<evidence type="ECO:0000313" key="1">
    <source>
        <dbReference type="EMBL" id="GKV05381.1"/>
    </source>
</evidence>
<sequence>MAKGLDSQLSRSPLAIMAIHYLSSWNRLDLLLVALLIKDVKDLDPVT</sequence>
<dbReference type="AlphaFoldDB" id="A0AAV5J017"/>
<name>A0AAV5J017_9ROSI</name>
<reference evidence="1 2" key="1">
    <citation type="journal article" date="2021" name="Commun. Biol.">
        <title>The genome of Shorea leprosula (Dipterocarpaceae) highlights the ecological relevance of drought in aseasonal tropical rainforests.</title>
        <authorList>
            <person name="Ng K.K.S."/>
            <person name="Kobayashi M.J."/>
            <person name="Fawcett J.A."/>
            <person name="Hatakeyama M."/>
            <person name="Paape T."/>
            <person name="Ng C.H."/>
            <person name="Ang C.C."/>
            <person name="Tnah L.H."/>
            <person name="Lee C.T."/>
            <person name="Nishiyama T."/>
            <person name="Sese J."/>
            <person name="O'Brien M.J."/>
            <person name="Copetti D."/>
            <person name="Mohd Noor M.I."/>
            <person name="Ong R.C."/>
            <person name="Putra M."/>
            <person name="Sireger I.Z."/>
            <person name="Indrioko S."/>
            <person name="Kosugi Y."/>
            <person name="Izuno A."/>
            <person name="Isagi Y."/>
            <person name="Lee S.L."/>
            <person name="Shimizu K.K."/>
        </authorList>
    </citation>
    <scope>NUCLEOTIDE SEQUENCE [LARGE SCALE GENOMIC DNA]</scope>
    <source>
        <strain evidence="1">214</strain>
    </source>
</reference>
<comment type="caution">
    <text evidence="1">The sequence shown here is derived from an EMBL/GenBank/DDBJ whole genome shotgun (WGS) entry which is preliminary data.</text>
</comment>
<dbReference type="Proteomes" id="UP001054252">
    <property type="component" value="Unassembled WGS sequence"/>
</dbReference>
<keyword evidence="2" id="KW-1185">Reference proteome</keyword>
<dbReference type="EMBL" id="BPVZ01000023">
    <property type="protein sequence ID" value="GKV05381.1"/>
    <property type="molecule type" value="Genomic_DNA"/>
</dbReference>
<accession>A0AAV5J017</accession>
<proteinExistence type="predicted"/>
<protein>
    <submittedName>
        <fullName evidence="1">Uncharacterized protein</fullName>
    </submittedName>
</protein>
<evidence type="ECO:0000313" key="2">
    <source>
        <dbReference type="Proteomes" id="UP001054252"/>
    </source>
</evidence>
<organism evidence="1 2">
    <name type="scientific">Rubroshorea leprosula</name>
    <dbReference type="NCBI Taxonomy" id="152421"/>
    <lineage>
        <taxon>Eukaryota</taxon>
        <taxon>Viridiplantae</taxon>
        <taxon>Streptophyta</taxon>
        <taxon>Embryophyta</taxon>
        <taxon>Tracheophyta</taxon>
        <taxon>Spermatophyta</taxon>
        <taxon>Magnoliopsida</taxon>
        <taxon>eudicotyledons</taxon>
        <taxon>Gunneridae</taxon>
        <taxon>Pentapetalae</taxon>
        <taxon>rosids</taxon>
        <taxon>malvids</taxon>
        <taxon>Malvales</taxon>
        <taxon>Dipterocarpaceae</taxon>
        <taxon>Rubroshorea</taxon>
    </lineage>
</organism>
<gene>
    <name evidence="1" type="ORF">SLEP1_g17400</name>
</gene>